<dbReference type="PANTHER" id="PTHR30038:SF0">
    <property type="entry name" value="TUNGSTEN-CONTAINING ALDEHYDE FERREDOXIN OXIDOREDUCTASE"/>
    <property type="match status" value="1"/>
</dbReference>
<accession>A0A0F9EGU4</accession>
<name>A0A0F9EGU4_9ZZZZ</name>
<dbReference type="Gene3D" id="1.10.569.10">
    <property type="entry name" value="Aldehyde Ferredoxin Oxidoreductase Protein, subunit A, domain 2"/>
    <property type="match status" value="1"/>
</dbReference>
<dbReference type="AlphaFoldDB" id="A0A0F9EGU4"/>
<evidence type="ECO:0000256" key="8">
    <source>
        <dbReference type="ARBA" id="ARBA00049934"/>
    </source>
</evidence>
<dbReference type="GO" id="GO:0046872">
    <property type="term" value="F:metal ion binding"/>
    <property type="evidence" value="ECO:0007669"/>
    <property type="project" value="UniProtKB-KW"/>
</dbReference>
<evidence type="ECO:0000256" key="2">
    <source>
        <dbReference type="ARBA" id="ARBA00011032"/>
    </source>
</evidence>
<dbReference type="GO" id="GO:0051539">
    <property type="term" value="F:4 iron, 4 sulfur cluster binding"/>
    <property type="evidence" value="ECO:0007669"/>
    <property type="project" value="UniProtKB-KW"/>
</dbReference>
<dbReference type="PANTHER" id="PTHR30038">
    <property type="entry name" value="ALDEHYDE FERREDOXIN OXIDOREDUCTASE"/>
    <property type="match status" value="1"/>
</dbReference>
<dbReference type="Gene3D" id="3.60.9.10">
    <property type="entry name" value="Aldehyde ferredoxin oxidoreductase, N-terminal domain"/>
    <property type="match status" value="1"/>
</dbReference>
<comment type="caution">
    <text evidence="10">The sequence shown here is derived from an EMBL/GenBank/DDBJ whole genome shotgun (WGS) entry which is preliminary data.</text>
</comment>
<evidence type="ECO:0000256" key="7">
    <source>
        <dbReference type="ARBA" id="ARBA00023014"/>
    </source>
</evidence>
<dbReference type="InterPro" id="IPR013985">
    <property type="entry name" value="Ald_Fedxn_OxRdtase_dom3"/>
</dbReference>
<reference evidence="10" key="1">
    <citation type="journal article" date="2015" name="Nature">
        <title>Complex archaea that bridge the gap between prokaryotes and eukaryotes.</title>
        <authorList>
            <person name="Spang A."/>
            <person name="Saw J.H."/>
            <person name="Jorgensen S.L."/>
            <person name="Zaremba-Niedzwiedzka K."/>
            <person name="Martijn J."/>
            <person name="Lind A.E."/>
            <person name="van Eijk R."/>
            <person name="Schleper C."/>
            <person name="Guy L."/>
            <person name="Ettema T.J."/>
        </authorList>
    </citation>
    <scope>NUCLEOTIDE SEQUENCE</scope>
</reference>
<feature type="domain" description="Aldehyde ferredoxin oxidoreductase N-terminal" evidence="9">
    <location>
        <begin position="7"/>
        <end position="207"/>
    </location>
</feature>
<evidence type="ECO:0000256" key="4">
    <source>
        <dbReference type="ARBA" id="ARBA00022723"/>
    </source>
</evidence>
<keyword evidence="7" id="KW-0411">Iron-sulfur</keyword>
<gene>
    <name evidence="10" type="ORF">LCGC14_2076410</name>
</gene>
<dbReference type="Gene3D" id="1.10.599.10">
    <property type="entry name" value="Aldehyde Ferredoxin Oxidoreductase Protein, subunit A, domain 3"/>
    <property type="match status" value="1"/>
</dbReference>
<dbReference type="InterPro" id="IPR013983">
    <property type="entry name" value="Ald_Fedxn_OxRdtase_N"/>
</dbReference>
<dbReference type="InterPro" id="IPR036021">
    <property type="entry name" value="Tungsten_al_ferr_oxy-like_C"/>
</dbReference>
<dbReference type="Pfam" id="PF01314">
    <property type="entry name" value="AFOR_C"/>
    <property type="match status" value="1"/>
</dbReference>
<protein>
    <recommendedName>
        <fullName evidence="9">Aldehyde ferredoxin oxidoreductase N-terminal domain-containing protein</fullName>
    </recommendedName>
</protein>
<keyword evidence="6" id="KW-0408">Iron</keyword>
<keyword evidence="4" id="KW-0479">Metal-binding</keyword>
<dbReference type="GO" id="GO:0016625">
    <property type="term" value="F:oxidoreductase activity, acting on the aldehyde or oxo group of donors, iron-sulfur protein as acceptor"/>
    <property type="evidence" value="ECO:0007669"/>
    <property type="project" value="InterPro"/>
</dbReference>
<evidence type="ECO:0000256" key="3">
    <source>
        <dbReference type="ARBA" id="ARBA00022485"/>
    </source>
</evidence>
<comment type="cofactor">
    <cofactor evidence="8">
        <name>tungstopterin</name>
        <dbReference type="ChEBI" id="CHEBI:30402"/>
    </cofactor>
</comment>
<dbReference type="InterPro" id="IPR051919">
    <property type="entry name" value="W-dependent_AOR"/>
</dbReference>
<evidence type="ECO:0000256" key="1">
    <source>
        <dbReference type="ARBA" id="ARBA00001966"/>
    </source>
</evidence>
<keyword evidence="5" id="KW-0560">Oxidoreductase</keyword>
<dbReference type="SUPFAM" id="SSF48310">
    <property type="entry name" value="Aldehyde ferredoxin oxidoreductase, C-terminal domains"/>
    <property type="match status" value="1"/>
</dbReference>
<proteinExistence type="inferred from homology"/>
<keyword evidence="3" id="KW-0004">4Fe-4S</keyword>
<dbReference type="SUPFAM" id="SSF56228">
    <property type="entry name" value="Aldehyde ferredoxin oxidoreductase, N-terminal domain"/>
    <property type="match status" value="1"/>
</dbReference>
<dbReference type="InterPro" id="IPR001203">
    <property type="entry name" value="OxRdtase_Ald_Fedxn_C"/>
</dbReference>
<evidence type="ECO:0000256" key="5">
    <source>
        <dbReference type="ARBA" id="ARBA00023002"/>
    </source>
</evidence>
<comment type="similarity">
    <text evidence="2">Belongs to the AOR/FOR family.</text>
</comment>
<dbReference type="SMART" id="SM00790">
    <property type="entry name" value="AFOR_N"/>
    <property type="match status" value="1"/>
</dbReference>
<dbReference type="InterPro" id="IPR036503">
    <property type="entry name" value="Ald_Fedxn_OxRdtase_N_sf"/>
</dbReference>
<evidence type="ECO:0000313" key="10">
    <source>
        <dbReference type="EMBL" id="KKL73288.1"/>
    </source>
</evidence>
<dbReference type="Pfam" id="PF02730">
    <property type="entry name" value="AFOR_N"/>
    <property type="match status" value="1"/>
</dbReference>
<dbReference type="EMBL" id="LAZR01025006">
    <property type="protein sequence ID" value="KKL73288.1"/>
    <property type="molecule type" value="Genomic_DNA"/>
</dbReference>
<evidence type="ECO:0000256" key="6">
    <source>
        <dbReference type="ARBA" id="ARBA00023004"/>
    </source>
</evidence>
<organism evidence="10">
    <name type="scientific">marine sediment metagenome</name>
    <dbReference type="NCBI Taxonomy" id="412755"/>
    <lineage>
        <taxon>unclassified sequences</taxon>
        <taxon>metagenomes</taxon>
        <taxon>ecological metagenomes</taxon>
    </lineage>
</organism>
<dbReference type="GO" id="GO:0009055">
    <property type="term" value="F:electron transfer activity"/>
    <property type="evidence" value="ECO:0007669"/>
    <property type="project" value="InterPro"/>
</dbReference>
<sequence>MDNQYGYAGQILRVNLSTGDVGTELNGNHVDRFLGGRGIALKIYWDEVVPQIDAFDPENCLIFMTGPLCGVPGFAGSRWQVCGKSPILNQFSYANLGGAWGVQLKFAGYDGLVLKGKADSLVYLSINNETVELRDASHLKGKGAIETREILKDEFGDSFCVVATGAAGENMVTYATLLADSDSSGSSGFGALMGAKNLKAIAVSGQGKVEVADKKAVKLMRQKVRELKYDPFIWPTTLPQERMKKDICFGCINGCMRVKYHPADRRSGKYCCQSAGYYEVRAQRYYGKVTDVPFQATKLCDDYGIDTRVVETLIMWLSRCHKAHILSEDETGLPLSKLGSLEFIQTLLHKIAFREGFGDVLAEGARKAANIVGKNADQYITDYMIKTGEDSPYGPRMHITTGLLYATEPRMPIQQLHEVGLPVLLWALRAGGNSDTLLKNNYMTSEVIRAISKKFWGDEIAADFSTFEGKALSAAKIQDRQLAKESLILCDFSWPITHSPITDDHVGDPALESQVCSAVTGMDMDETDLDKFGQRIFNLQRAVLAREGRKGRASDTIEEFNFTIPLKAEFGNPDCIVPGRDGEVFSRKGMVLDRQKFEKMKDEYYAIRGWDVSTGLQKKTKLEELGLGDIAETLQQEDLLV</sequence>
<evidence type="ECO:0000259" key="9">
    <source>
        <dbReference type="SMART" id="SM00790"/>
    </source>
</evidence>
<dbReference type="InterPro" id="IPR013984">
    <property type="entry name" value="Ald_Fedxn_OxRdtase_dom2"/>
</dbReference>
<comment type="cofactor">
    <cofactor evidence="1">
        <name>[4Fe-4S] cluster</name>
        <dbReference type="ChEBI" id="CHEBI:49883"/>
    </cofactor>
</comment>